<reference evidence="2 3" key="1">
    <citation type="submission" date="2015-01" db="EMBL/GenBank/DDBJ databases">
        <title>The Genome Sequence of Cladophialophora immunda CBS83496.</title>
        <authorList>
            <consortium name="The Broad Institute Genomics Platform"/>
            <person name="Cuomo C."/>
            <person name="de Hoog S."/>
            <person name="Gorbushina A."/>
            <person name="Stielow B."/>
            <person name="Teixiera M."/>
            <person name="Abouelleil A."/>
            <person name="Chapman S.B."/>
            <person name="Priest M."/>
            <person name="Young S.K."/>
            <person name="Wortman J."/>
            <person name="Nusbaum C."/>
            <person name="Birren B."/>
        </authorList>
    </citation>
    <scope>NUCLEOTIDE SEQUENCE [LARGE SCALE GENOMIC DNA]</scope>
    <source>
        <strain evidence="2 3">CBS 83496</strain>
    </source>
</reference>
<keyword evidence="3" id="KW-1185">Reference proteome</keyword>
<protein>
    <recommendedName>
        <fullName evidence="4">F-box domain-containing protein</fullName>
    </recommendedName>
</protein>
<sequence length="274" mass="29915">MASHASIFNLPLDMFDDLMADLDYESLVAFRQTCRLAAALIPLAQIIQIRQSLRASLLAEEHADYQRRQVAYANQRRWAGVFPPSVQANIPPDISAPADSLNNIHRNRITRAERLNCYACLKRLPRQCFVESQVMGRRSLGHADAGRRFCRACGVKKGIWDKGSVVKDGRRTLVLCKKCNSLGRVDAGAKKGGICSRCMCQSVAEEGGSLESEQQQAAGQSSMPQPLAKQPAAAQPSSRATRCLRCWAINHTEVPAGSTGSHLCPPCEAAVQLA</sequence>
<evidence type="ECO:0008006" key="4">
    <source>
        <dbReference type="Google" id="ProtNLM"/>
    </source>
</evidence>
<dbReference type="OrthoDB" id="539358at2759"/>
<dbReference type="RefSeq" id="XP_016247297.1">
    <property type="nucleotide sequence ID" value="XM_016393878.1"/>
</dbReference>
<evidence type="ECO:0000313" key="2">
    <source>
        <dbReference type="EMBL" id="KIW27081.1"/>
    </source>
</evidence>
<name>A0A0D1ZGQ3_9EURO</name>
<evidence type="ECO:0000313" key="3">
    <source>
        <dbReference type="Proteomes" id="UP000054466"/>
    </source>
</evidence>
<dbReference type="GeneID" id="27346053"/>
<feature type="region of interest" description="Disordered" evidence="1">
    <location>
        <begin position="211"/>
        <end position="236"/>
    </location>
</feature>
<dbReference type="Proteomes" id="UP000054466">
    <property type="component" value="Unassembled WGS sequence"/>
</dbReference>
<proteinExistence type="predicted"/>
<dbReference type="VEuPathDB" id="FungiDB:PV07_06859"/>
<dbReference type="EMBL" id="KN847043">
    <property type="protein sequence ID" value="KIW27081.1"/>
    <property type="molecule type" value="Genomic_DNA"/>
</dbReference>
<accession>A0A0D1ZGQ3</accession>
<dbReference type="AlphaFoldDB" id="A0A0D1ZGQ3"/>
<gene>
    <name evidence="2" type="ORF">PV07_06859</name>
</gene>
<organism evidence="2 3">
    <name type="scientific">Cladophialophora immunda</name>
    <dbReference type="NCBI Taxonomy" id="569365"/>
    <lineage>
        <taxon>Eukaryota</taxon>
        <taxon>Fungi</taxon>
        <taxon>Dikarya</taxon>
        <taxon>Ascomycota</taxon>
        <taxon>Pezizomycotina</taxon>
        <taxon>Eurotiomycetes</taxon>
        <taxon>Chaetothyriomycetidae</taxon>
        <taxon>Chaetothyriales</taxon>
        <taxon>Herpotrichiellaceae</taxon>
        <taxon>Cladophialophora</taxon>
    </lineage>
</organism>
<evidence type="ECO:0000256" key="1">
    <source>
        <dbReference type="SAM" id="MobiDB-lite"/>
    </source>
</evidence>
<dbReference type="HOGENOM" id="CLU_082773_0_0_1"/>